<dbReference type="SUPFAM" id="SSF48113">
    <property type="entry name" value="Heme-dependent peroxidases"/>
    <property type="match status" value="1"/>
</dbReference>
<organism evidence="1 2">
    <name type="scientific">Cyclotella cryptica</name>
    <dbReference type="NCBI Taxonomy" id="29204"/>
    <lineage>
        <taxon>Eukaryota</taxon>
        <taxon>Sar</taxon>
        <taxon>Stramenopiles</taxon>
        <taxon>Ochrophyta</taxon>
        <taxon>Bacillariophyta</taxon>
        <taxon>Coscinodiscophyceae</taxon>
        <taxon>Thalassiosirophycidae</taxon>
        <taxon>Stephanodiscales</taxon>
        <taxon>Stephanodiscaceae</taxon>
        <taxon>Cyclotella</taxon>
    </lineage>
</organism>
<gene>
    <name evidence="1" type="ORF">HJC23_006694</name>
</gene>
<dbReference type="Proteomes" id="UP001516023">
    <property type="component" value="Unassembled WGS sequence"/>
</dbReference>
<proteinExistence type="predicted"/>
<protein>
    <submittedName>
        <fullName evidence="1">Uncharacterized protein</fullName>
    </submittedName>
</protein>
<evidence type="ECO:0000313" key="2">
    <source>
        <dbReference type="Proteomes" id="UP001516023"/>
    </source>
</evidence>
<dbReference type="AlphaFoldDB" id="A0ABD3QXZ7"/>
<dbReference type="InterPro" id="IPR010255">
    <property type="entry name" value="Haem_peroxidase_sf"/>
</dbReference>
<reference evidence="1 2" key="1">
    <citation type="journal article" date="2020" name="G3 (Bethesda)">
        <title>Improved Reference Genome for Cyclotella cryptica CCMP332, a Model for Cell Wall Morphogenesis, Salinity Adaptation, and Lipid Production in Diatoms (Bacillariophyta).</title>
        <authorList>
            <person name="Roberts W.R."/>
            <person name="Downey K.M."/>
            <person name="Ruck E.C."/>
            <person name="Traller J.C."/>
            <person name="Alverson A.J."/>
        </authorList>
    </citation>
    <scope>NUCLEOTIDE SEQUENCE [LARGE SCALE GENOMIC DNA]</scope>
    <source>
        <strain evidence="1 2">CCMP332</strain>
    </source>
</reference>
<sequence length="137" mass="15802">MKVFDKQYYEELFNNTWHPRNMGLSVQDWTLDVVDPENPRMMLNTDLCLVYDIESVGNNCCTREGECTTYRARQCPIYNEQDSRRPAANAVVNYIGGSMNSTNNEPFYTAFTEAWVKATNLGWDNLSALDSCRNVFD</sequence>
<keyword evidence="2" id="KW-1185">Reference proteome</keyword>
<accession>A0ABD3QXZ7</accession>
<comment type="caution">
    <text evidence="1">The sequence shown here is derived from an EMBL/GenBank/DDBJ whole genome shotgun (WGS) entry which is preliminary data.</text>
</comment>
<dbReference type="EMBL" id="JABMIG020000005">
    <property type="protein sequence ID" value="KAL3804922.1"/>
    <property type="molecule type" value="Genomic_DNA"/>
</dbReference>
<evidence type="ECO:0000313" key="1">
    <source>
        <dbReference type="EMBL" id="KAL3804922.1"/>
    </source>
</evidence>
<name>A0ABD3QXZ7_9STRA</name>